<organism evidence="1 2">
    <name type="scientific">Cymbomonas tetramitiformis</name>
    <dbReference type="NCBI Taxonomy" id="36881"/>
    <lineage>
        <taxon>Eukaryota</taxon>
        <taxon>Viridiplantae</taxon>
        <taxon>Chlorophyta</taxon>
        <taxon>Pyramimonadophyceae</taxon>
        <taxon>Pyramimonadales</taxon>
        <taxon>Pyramimonadaceae</taxon>
        <taxon>Cymbomonas</taxon>
    </lineage>
</organism>
<proteinExistence type="predicted"/>
<dbReference type="Proteomes" id="UP001190700">
    <property type="component" value="Unassembled WGS sequence"/>
</dbReference>
<accession>A0AAE0FVW0</accession>
<gene>
    <name evidence="1" type="ORF">CYMTET_24535</name>
</gene>
<comment type="caution">
    <text evidence="1">The sequence shown here is derived from an EMBL/GenBank/DDBJ whole genome shotgun (WGS) entry which is preliminary data.</text>
</comment>
<reference evidence="1 2" key="1">
    <citation type="journal article" date="2015" name="Genome Biol. Evol.">
        <title>Comparative Genomics of a Bacterivorous Green Alga Reveals Evolutionary Causalities and Consequences of Phago-Mixotrophic Mode of Nutrition.</title>
        <authorList>
            <person name="Burns J.A."/>
            <person name="Paasch A."/>
            <person name="Narechania A."/>
            <person name="Kim E."/>
        </authorList>
    </citation>
    <scope>NUCLEOTIDE SEQUENCE [LARGE SCALE GENOMIC DNA]</scope>
    <source>
        <strain evidence="1 2">PLY_AMNH</strain>
    </source>
</reference>
<keyword evidence="2" id="KW-1185">Reference proteome</keyword>
<evidence type="ECO:0000313" key="2">
    <source>
        <dbReference type="Proteomes" id="UP001190700"/>
    </source>
</evidence>
<dbReference type="EMBL" id="LGRX02012787">
    <property type="protein sequence ID" value="KAK3266874.1"/>
    <property type="molecule type" value="Genomic_DNA"/>
</dbReference>
<dbReference type="AlphaFoldDB" id="A0AAE0FVW0"/>
<protein>
    <submittedName>
        <fullName evidence="1">Uncharacterized protein</fullName>
    </submittedName>
</protein>
<sequence length="285" mass="32326">MVHEAAKLCPQLTLLKEIHPFGKLPMKALEANAFPAMVYALPELAAEECELDELPAGKEATQKHWRAFVHLLQARVGEFQHFVKSKPLQRLQQEDEGRIKWKDGDLTVVPKTKKCKDMDEWERGFFRIIQEAPAGAGEVPVVVPGPAVEMDMAPVVETEVEGEATLVERARGEREMEVLTGGHDRVPLRWEVERVAPLPVTQTSPDTWRSPEEPWRDWHDVDFLVRIELDKDEFTTVKEAYGMLRPRYWMLKVDMETAYQSKGIASIPGEAATAALVPEKTRVPV</sequence>
<evidence type="ECO:0000313" key="1">
    <source>
        <dbReference type="EMBL" id="KAK3266874.1"/>
    </source>
</evidence>
<name>A0AAE0FVW0_9CHLO</name>